<feature type="transmembrane region" description="Helical" evidence="1">
    <location>
        <begin position="390"/>
        <end position="412"/>
    </location>
</feature>
<evidence type="ECO:0000259" key="3">
    <source>
        <dbReference type="Pfam" id="PF12955"/>
    </source>
</evidence>
<keyword evidence="2" id="KW-0732">Signal</keyword>
<dbReference type="PANTHER" id="PTHR36853:SF1">
    <property type="entry name" value="DUF3844 DOMAIN-CONTAINING PROTEIN"/>
    <property type="match status" value="1"/>
</dbReference>
<dbReference type="PANTHER" id="PTHR36853">
    <property type="entry name" value="EXPRESSED PROTEIN"/>
    <property type="match status" value="1"/>
</dbReference>
<feature type="chain" id="PRO_5045868874" description="Vacuolar sorting protein Vps3844 C-terminal domain-containing protein" evidence="2">
    <location>
        <begin position="20"/>
        <end position="431"/>
    </location>
</feature>
<organism evidence="4 5">
    <name type="scientific">Sporothrix eucalyptigena</name>
    <dbReference type="NCBI Taxonomy" id="1812306"/>
    <lineage>
        <taxon>Eukaryota</taxon>
        <taxon>Fungi</taxon>
        <taxon>Dikarya</taxon>
        <taxon>Ascomycota</taxon>
        <taxon>Pezizomycotina</taxon>
        <taxon>Sordariomycetes</taxon>
        <taxon>Sordariomycetidae</taxon>
        <taxon>Ophiostomatales</taxon>
        <taxon>Ophiostomataceae</taxon>
        <taxon>Sporothrix</taxon>
    </lineage>
</organism>
<evidence type="ECO:0000313" key="4">
    <source>
        <dbReference type="EMBL" id="CAK7229150.1"/>
    </source>
</evidence>
<dbReference type="InterPro" id="IPR053065">
    <property type="entry name" value="Archenteron_Induction-Rel"/>
</dbReference>
<evidence type="ECO:0000256" key="2">
    <source>
        <dbReference type="SAM" id="SignalP"/>
    </source>
</evidence>
<comment type="caution">
    <text evidence="4">The sequence shown here is derived from an EMBL/GenBank/DDBJ whole genome shotgun (WGS) entry which is preliminary data.</text>
</comment>
<dbReference type="EMBL" id="CAWUHD010000084">
    <property type="protein sequence ID" value="CAK7229150.1"/>
    <property type="molecule type" value="Genomic_DNA"/>
</dbReference>
<feature type="domain" description="Vacuolar sorting protein Vps3844 C-terminal" evidence="3">
    <location>
        <begin position="306"/>
        <end position="425"/>
    </location>
</feature>
<name>A0ABP0CAU0_9PEZI</name>
<dbReference type="Pfam" id="PF12955">
    <property type="entry name" value="Vps3844_C"/>
    <property type="match status" value="1"/>
</dbReference>
<evidence type="ECO:0000313" key="5">
    <source>
        <dbReference type="Proteomes" id="UP001642482"/>
    </source>
</evidence>
<evidence type="ECO:0000256" key="1">
    <source>
        <dbReference type="SAM" id="Phobius"/>
    </source>
</evidence>
<dbReference type="InterPro" id="IPR024382">
    <property type="entry name" value="Vps3844_C"/>
</dbReference>
<reference evidence="4 5" key="1">
    <citation type="submission" date="2024-01" db="EMBL/GenBank/DDBJ databases">
        <authorList>
            <person name="Allen C."/>
            <person name="Tagirdzhanova G."/>
        </authorList>
    </citation>
    <scope>NUCLEOTIDE SEQUENCE [LARGE SCALE GENOMIC DNA]</scope>
</reference>
<sequence length="431" mass="45444">MKFLAGLAVAASLASSVAAAAASAPVYLIRSSSTSSSTDAKDATTASPDLPRQIARQILLQRLHASDGSSFFDTLPRNYDPETALDLIQQFAGKTTPVLFADDDSKTRRPLELLVAIQGAKPEHAAALEAVLPKAFAKPAFSVADLPSEAANTRLFVDELSGEGIVAHQETSVTEAMAEGVPESWANGVFVGLYDAKKDTKTVDTLISALPQIVAMAQNGDLDASILLLPESSRFAQWKHWASSKGLKPAGAKILPPKATAVPNNELRIREADSELVMAEETDKVDTIVKNDGDSKDDKPAPIPACFQSFNSCMAATNSCSSHGTCVDKYAGGTLNDRDVKSNKANAGSCYACQCQLTFNRPLNDSNSKGISTSSWGGNMCQKKDVSAPFWLITGFSVAIVGIISFAIGLLFSVGEEKLPGVIGAGVSRTK</sequence>
<keyword evidence="1" id="KW-0812">Transmembrane</keyword>
<keyword evidence="1" id="KW-1133">Transmembrane helix</keyword>
<dbReference type="Proteomes" id="UP001642482">
    <property type="component" value="Unassembled WGS sequence"/>
</dbReference>
<protein>
    <recommendedName>
        <fullName evidence="3">Vacuolar sorting protein Vps3844 C-terminal domain-containing protein</fullName>
    </recommendedName>
</protein>
<feature type="signal peptide" evidence="2">
    <location>
        <begin position="1"/>
        <end position="19"/>
    </location>
</feature>
<keyword evidence="5" id="KW-1185">Reference proteome</keyword>
<keyword evidence="1" id="KW-0472">Membrane</keyword>
<gene>
    <name evidence="4" type="ORF">SEUCBS140593_007149</name>
</gene>
<accession>A0ABP0CAU0</accession>
<proteinExistence type="predicted"/>